<dbReference type="InterPro" id="IPR036397">
    <property type="entry name" value="RNaseH_sf"/>
</dbReference>
<dbReference type="AlphaFoldDB" id="A0A5B6VGR0"/>
<keyword evidence="4" id="KW-0808">Transferase</keyword>
<dbReference type="Gene3D" id="3.30.420.10">
    <property type="entry name" value="Ribonuclease H-like superfamily/Ribonuclease H"/>
    <property type="match status" value="1"/>
</dbReference>
<dbReference type="InterPro" id="IPR002156">
    <property type="entry name" value="RNaseH_domain"/>
</dbReference>
<dbReference type="OrthoDB" id="428918at2759"/>
<dbReference type="SUPFAM" id="SSF53098">
    <property type="entry name" value="Ribonuclease H-like"/>
    <property type="match status" value="1"/>
</dbReference>
<name>A0A5B6VGR0_9ROSI</name>
<dbReference type="Gene3D" id="3.60.10.10">
    <property type="entry name" value="Endonuclease/exonuclease/phosphatase"/>
    <property type="match status" value="1"/>
</dbReference>
<dbReference type="SUPFAM" id="SSF56219">
    <property type="entry name" value="DNase I-like"/>
    <property type="match status" value="1"/>
</dbReference>
<dbReference type="InterPro" id="IPR012337">
    <property type="entry name" value="RNaseH-like_sf"/>
</dbReference>
<gene>
    <name evidence="4" type="ORF">EPI10_014276</name>
</gene>
<organism evidence="4 5">
    <name type="scientific">Gossypium australe</name>
    <dbReference type="NCBI Taxonomy" id="47621"/>
    <lineage>
        <taxon>Eukaryota</taxon>
        <taxon>Viridiplantae</taxon>
        <taxon>Streptophyta</taxon>
        <taxon>Embryophyta</taxon>
        <taxon>Tracheophyta</taxon>
        <taxon>Spermatophyta</taxon>
        <taxon>Magnoliopsida</taxon>
        <taxon>eudicotyledons</taxon>
        <taxon>Gunneridae</taxon>
        <taxon>Pentapetalae</taxon>
        <taxon>rosids</taxon>
        <taxon>malvids</taxon>
        <taxon>Malvales</taxon>
        <taxon>Malvaceae</taxon>
        <taxon>Malvoideae</taxon>
        <taxon>Gossypium</taxon>
    </lineage>
</organism>
<keyword evidence="5" id="KW-1185">Reference proteome</keyword>
<dbReference type="Pfam" id="PF03372">
    <property type="entry name" value="Exo_endo_phos"/>
    <property type="match status" value="1"/>
</dbReference>
<dbReference type="CDD" id="cd01650">
    <property type="entry name" value="RT_nLTR_like"/>
    <property type="match status" value="1"/>
</dbReference>
<keyword evidence="4" id="KW-0695">RNA-directed DNA polymerase</keyword>
<reference evidence="5" key="1">
    <citation type="journal article" date="2019" name="Plant Biotechnol. J.">
        <title>Genome sequencing of the Australian wild diploid species Gossypium australe highlights disease resistance and delayed gland morphogenesis.</title>
        <authorList>
            <person name="Cai Y."/>
            <person name="Cai X."/>
            <person name="Wang Q."/>
            <person name="Wang P."/>
            <person name="Zhang Y."/>
            <person name="Cai C."/>
            <person name="Xu Y."/>
            <person name="Wang K."/>
            <person name="Zhou Z."/>
            <person name="Wang C."/>
            <person name="Geng S."/>
            <person name="Li B."/>
            <person name="Dong Q."/>
            <person name="Hou Y."/>
            <person name="Wang H."/>
            <person name="Ai P."/>
            <person name="Liu Z."/>
            <person name="Yi F."/>
            <person name="Sun M."/>
            <person name="An G."/>
            <person name="Cheng J."/>
            <person name="Zhang Y."/>
            <person name="Shi Q."/>
            <person name="Xie Y."/>
            <person name="Shi X."/>
            <person name="Chang Y."/>
            <person name="Huang F."/>
            <person name="Chen Y."/>
            <person name="Hong S."/>
            <person name="Mi L."/>
            <person name="Sun Q."/>
            <person name="Zhang L."/>
            <person name="Zhou B."/>
            <person name="Peng R."/>
            <person name="Zhang X."/>
            <person name="Liu F."/>
        </authorList>
    </citation>
    <scope>NUCLEOTIDE SEQUENCE [LARGE SCALE GENOMIC DNA]</scope>
    <source>
        <strain evidence="5">cv. PA1801</strain>
    </source>
</reference>
<accession>A0A5B6VGR0</accession>
<dbReference type="GO" id="GO:0003676">
    <property type="term" value="F:nucleic acid binding"/>
    <property type="evidence" value="ECO:0007669"/>
    <property type="project" value="InterPro"/>
</dbReference>
<dbReference type="InterPro" id="IPR005135">
    <property type="entry name" value="Endo/exonuclease/phosphatase"/>
</dbReference>
<dbReference type="InterPro" id="IPR036691">
    <property type="entry name" value="Endo/exonu/phosph_ase_sf"/>
</dbReference>
<dbReference type="Pfam" id="PF00078">
    <property type="entry name" value="RVT_1"/>
    <property type="match status" value="1"/>
</dbReference>
<sequence length="1118" mass="128122">MERVRLKLGFSCGIAVGADGSKGGLSLCWKYNSLVSRRSYSFYHIDVDITDCDHGIKWRLTGFYGNPVESLRSMSWDLLCHLHHNNTGPWLVVGDFNEITSSFEKRGGRLRSESQMAQFCNALEACDLVDMGFSGRWFTWERGRFQATNIRERLDRGVANSDWLDLFHSYLVKHLNHSFSDHCLILIDTFGNRFRREHFGENHFKFEASWCLDESFGEVVRQFWSEPCDNVVAKLTKAGHFFKHWNHLRSRELKRQRTRLEEHLNYLQTQVPDDDILEEIMKVQLGLNLEADKEEIFWEQRARVNWLKHGDKNTSFFPSELFTASESASDHRVLGIVEQRVSAEMNSVLYWDIVGSDVSSYCLAVLKGEVDMGEINKTHIMLIPKVDMPKNIAQFRPISLCNVIYKIIAKVLVNRMSTVLGHCINEAQGTFIAGRQISDNTLIAYEILHSLKSRKHCKKGNFALKLDMSKAYDRVEWDFLAGMMSSLGFCQEWIVLIMRCVYLVSYTVGINEGTSDVFTPSQGLRQGDPLSHDCILFGDATEEGAHTVRNILNEYEMISGQKGSNYKHLGSSTCCQSEKISGTSNDGGEKEMMVESWNCRLLSMGGKEIFVKAVLQAIPIYVMQCFELSKTLCDKLEGIMNKFWWANGKSGKGIHWCSWKDLCLPKSFGGMGFRDLSFFNKALLAKQAWRLLSQPSCLLSKVLKARYFSFSHFLSAKVGSYPSFTWRSICNARDLIEDGLIWRIGNGRSVNIWNDPWLPGPGNSRLLVQDISTQWTTVNHLMDDHSFTWKEDIIHRIADHDQARRILKIPLPQTNVDDTLVWRHDNTGEYTVKSGYRVLLSGSTRLTTHILTLVGHYNNFYKTLWELQVELSNDNSDGKDNLVSMFVTTSAENRRVLTITFWALWFTRNKLIHEGRKFSIQDILCFIQRYAWELKLNGAKNSLSLPTTTVFWHPPPLGVIKLNFDASFNKDPNSSIAAVIARNDKGLVMGVCVYQYVDIVDAFVAEARACERALLFAIDMGFRKIILEGDSLTIIKKVGSNLEDRSVIRPITVNIRKLEKLVEDISYRFIPSRGNRAAHCLAAKGRHWSFPCCWVEEVPSWVNRTVVEDWEDWIRAHD</sequence>
<evidence type="ECO:0000259" key="2">
    <source>
        <dbReference type="Pfam" id="PF03372"/>
    </source>
</evidence>
<protein>
    <submittedName>
        <fullName evidence="4">Reverse transcriptase</fullName>
    </submittedName>
</protein>
<dbReference type="GO" id="GO:0003964">
    <property type="term" value="F:RNA-directed DNA polymerase activity"/>
    <property type="evidence" value="ECO:0007669"/>
    <property type="project" value="UniProtKB-KW"/>
</dbReference>
<feature type="domain" description="Reverse transcriptase" evidence="1">
    <location>
        <begin position="389"/>
        <end position="531"/>
    </location>
</feature>
<dbReference type="SUPFAM" id="SSF56672">
    <property type="entry name" value="DNA/RNA polymerases"/>
    <property type="match status" value="1"/>
</dbReference>
<evidence type="ECO:0000313" key="5">
    <source>
        <dbReference type="Proteomes" id="UP000325315"/>
    </source>
</evidence>
<comment type="caution">
    <text evidence="4">The sequence shown here is derived from an EMBL/GenBank/DDBJ whole genome shotgun (WGS) entry which is preliminary data.</text>
</comment>
<feature type="domain" description="RNase H type-1" evidence="3">
    <location>
        <begin position="963"/>
        <end position="1084"/>
    </location>
</feature>
<dbReference type="Proteomes" id="UP000325315">
    <property type="component" value="Unassembled WGS sequence"/>
</dbReference>
<dbReference type="CDD" id="cd06222">
    <property type="entry name" value="RNase_H_like"/>
    <property type="match status" value="1"/>
</dbReference>
<proteinExistence type="predicted"/>
<dbReference type="PANTHER" id="PTHR33116:SF86">
    <property type="entry name" value="REVERSE TRANSCRIPTASE DOMAIN-CONTAINING PROTEIN"/>
    <property type="match status" value="1"/>
</dbReference>
<dbReference type="InterPro" id="IPR044730">
    <property type="entry name" value="RNase_H-like_dom_plant"/>
</dbReference>
<dbReference type="Pfam" id="PF13456">
    <property type="entry name" value="RVT_3"/>
    <property type="match status" value="1"/>
</dbReference>
<evidence type="ECO:0000259" key="1">
    <source>
        <dbReference type="Pfam" id="PF00078"/>
    </source>
</evidence>
<feature type="domain" description="Endonuclease/exonuclease/phosphatase" evidence="2">
    <location>
        <begin position="33"/>
        <end position="182"/>
    </location>
</feature>
<dbReference type="GO" id="GO:0004523">
    <property type="term" value="F:RNA-DNA hybrid ribonuclease activity"/>
    <property type="evidence" value="ECO:0007669"/>
    <property type="project" value="InterPro"/>
</dbReference>
<keyword evidence="4" id="KW-0548">Nucleotidyltransferase</keyword>
<dbReference type="InterPro" id="IPR000477">
    <property type="entry name" value="RT_dom"/>
</dbReference>
<dbReference type="PANTHER" id="PTHR33116">
    <property type="entry name" value="REVERSE TRANSCRIPTASE ZINC-BINDING DOMAIN-CONTAINING PROTEIN-RELATED-RELATED"/>
    <property type="match status" value="1"/>
</dbReference>
<dbReference type="EMBL" id="SMMG02000006">
    <property type="protein sequence ID" value="KAA3468379.1"/>
    <property type="molecule type" value="Genomic_DNA"/>
</dbReference>
<evidence type="ECO:0000313" key="4">
    <source>
        <dbReference type="EMBL" id="KAA3468379.1"/>
    </source>
</evidence>
<evidence type="ECO:0000259" key="3">
    <source>
        <dbReference type="Pfam" id="PF13456"/>
    </source>
</evidence>
<dbReference type="InterPro" id="IPR043502">
    <property type="entry name" value="DNA/RNA_pol_sf"/>
</dbReference>